<dbReference type="Gene3D" id="1.10.287.70">
    <property type="match status" value="1"/>
</dbReference>
<feature type="transmembrane region" description="Helical" evidence="1">
    <location>
        <begin position="197"/>
        <end position="218"/>
    </location>
</feature>
<evidence type="ECO:0000256" key="1">
    <source>
        <dbReference type="SAM" id="Phobius"/>
    </source>
</evidence>
<keyword evidence="1" id="KW-0812">Transmembrane</keyword>
<feature type="transmembrane region" description="Helical" evidence="1">
    <location>
        <begin position="171"/>
        <end position="190"/>
    </location>
</feature>
<feature type="domain" description="Potassium channel" evidence="2">
    <location>
        <begin position="150"/>
        <end position="219"/>
    </location>
</feature>
<reference evidence="4" key="1">
    <citation type="journal article" date="2019" name="Int. J. Syst. Evol. Microbiol.">
        <title>The Global Catalogue of Microorganisms (GCM) 10K type strain sequencing project: providing services to taxonomists for standard genome sequencing and annotation.</title>
        <authorList>
            <consortium name="The Broad Institute Genomics Platform"/>
            <consortium name="The Broad Institute Genome Sequencing Center for Infectious Disease"/>
            <person name="Wu L."/>
            <person name="Ma J."/>
        </authorList>
    </citation>
    <scope>NUCLEOTIDE SEQUENCE [LARGE SCALE GENOMIC DNA]</scope>
    <source>
        <strain evidence="4">CGMCC 1.12479</strain>
    </source>
</reference>
<accession>A0ABQ1N067</accession>
<feature type="transmembrane region" description="Helical" evidence="1">
    <location>
        <begin position="12"/>
        <end position="36"/>
    </location>
</feature>
<keyword evidence="1" id="KW-1133">Transmembrane helix</keyword>
<dbReference type="Pfam" id="PF07885">
    <property type="entry name" value="Ion_trans_2"/>
    <property type="match status" value="1"/>
</dbReference>
<evidence type="ECO:0000313" key="3">
    <source>
        <dbReference type="EMBL" id="GGC48496.1"/>
    </source>
</evidence>
<gene>
    <name evidence="3" type="ORF">GCM10010993_28740</name>
</gene>
<feature type="transmembrane region" description="Helical" evidence="1">
    <location>
        <begin position="98"/>
        <end position="116"/>
    </location>
</feature>
<organism evidence="3 4">
    <name type="scientific">Belliella aquatica</name>
    <dbReference type="NCBI Taxonomy" id="1323734"/>
    <lineage>
        <taxon>Bacteria</taxon>
        <taxon>Pseudomonadati</taxon>
        <taxon>Bacteroidota</taxon>
        <taxon>Cytophagia</taxon>
        <taxon>Cytophagales</taxon>
        <taxon>Cyclobacteriaceae</taxon>
        <taxon>Belliella</taxon>
    </lineage>
</organism>
<dbReference type="EMBL" id="BMFD01000012">
    <property type="protein sequence ID" value="GGC48496.1"/>
    <property type="molecule type" value="Genomic_DNA"/>
</dbReference>
<feature type="transmembrane region" description="Helical" evidence="1">
    <location>
        <begin position="66"/>
        <end position="86"/>
    </location>
</feature>
<dbReference type="Proteomes" id="UP000635885">
    <property type="component" value="Unassembled WGS sequence"/>
</dbReference>
<comment type="caution">
    <text evidence="3">The sequence shown here is derived from an EMBL/GenBank/DDBJ whole genome shotgun (WGS) entry which is preliminary data.</text>
</comment>
<feature type="transmembrane region" description="Helical" evidence="1">
    <location>
        <begin position="42"/>
        <end position="59"/>
    </location>
</feature>
<evidence type="ECO:0000313" key="4">
    <source>
        <dbReference type="Proteomes" id="UP000635885"/>
    </source>
</evidence>
<dbReference type="SUPFAM" id="SSF81324">
    <property type="entry name" value="Voltage-gated potassium channels"/>
    <property type="match status" value="1"/>
</dbReference>
<feature type="transmembrane region" description="Helical" evidence="1">
    <location>
        <begin position="128"/>
        <end position="151"/>
    </location>
</feature>
<dbReference type="InterPro" id="IPR013099">
    <property type="entry name" value="K_chnl_dom"/>
</dbReference>
<sequence>MFIALKKIKNYWVSDASFVTLLVILVFTVFIMPIFIDVESDNVLFLNVIFLALFFVGIFSSGDRTFIIITSILFLLHLVLKIIRLSDLPLDFYLMERVVGILNLIVFIVINVRLLFRDDQIDVYRVIGAINVYLLLALFGSFGFEIIYFLTGSTIGGEVELYGDDRDYVSYIYYSLVSITTVGYGDIFPLNVPTKMLSVFLSAIGILYPAVIIAKLVAAASNIKHQD</sequence>
<keyword evidence="1" id="KW-0472">Membrane</keyword>
<protein>
    <recommendedName>
        <fullName evidence="2">Potassium channel domain-containing protein</fullName>
    </recommendedName>
</protein>
<proteinExistence type="predicted"/>
<keyword evidence="4" id="KW-1185">Reference proteome</keyword>
<dbReference type="RefSeq" id="WP_188443794.1">
    <property type="nucleotide sequence ID" value="NZ_BMFD01000012.1"/>
</dbReference>
<evidence type="ECO:0000259" key="2">
    <source>
        <dbReference type="Pfam" id="PF07885"/>
    </source>
</evidence>
<name>A0ABQ1N067_9BACT</name>